<keyword evidence="1" id="KW-0812">Transmembrane</keyword>
<name>A0ABP1QVH4_9HEXA</name>
<proteinExistence type="predicted"/>
<accession>A0ABP1QVH4</accession>
<keyword evidence="1" id="KW-0472">Membrane</keyword>
<keyword evidence="1" id="KW-1133">Transmembrane helix</keyword>
<feature type="non-terminal residue" evidence="2">
    <location>
        <position position="1"/>
    </location>
</feature>
<organism evidence="2 3">
    <name type="scientific">Orchesella dallaii</name>
    <dbReference type="NCBI Taxonomy" id="48710"/>
    <lineage>
        <taxon>Eukaryota</taxon>
        <taxon>Metazoa</taxon>
        <taxon>Ecdysozoa</taxon>
        <taxon>Arthropoda</taxon>
        <taxon>Hexapoda</taxon>
        <taxon>Collembola</taxon>
        <taxon>Entomobryomorpha</taxon>
        <taxon>Entomobryoidea</taxon>
        <taxon>Orchesellidae</taxon>
        <taxon>Orchesellinae</taxon>
        <taxon>Orchesella</taxon>
    </lineage>
</organism>
<reference evidence="2 3" key="1">
    <citation type="submission" date="2024-08" db="EMBL/GenBank/DDBJ databases">
        <authorList>
            <person name="Cucini C."/>
            <person name="Frati F."/>
        </authorList>
    </citation>
    <scope>NUCLEOTIDE SEQUENCE [LARGE SCALE GENOMIC DNA]</scope>
</reference>
<evidence type="ECO:0000256" key="1">
    <source>
        <dbReference type="SAM" id="Phobius"/>
    </source>
</evidence>
<protein>
    <submittedName>
        <fullName evidence="2">Uncharacterized protein</fullName>
    </submittedName>
</protein>
<feature type="transmembrane region" description="Helical" evidence="1">
    <location>
        <begin position="26"/>
        <end position="50"/>
    </location>
</feature>
<dbReference type="EMBL" id="CAXLJM020000048">
    <property type="protein sequence ID" value="CAL8112203.1"/>
    <property type="molecule type" value="Genomic_DNA"/>
</dbReference>
<gene>
    <name evidence="2" type="ORF">ODALV1_LOCUS15536</name>
</gene>
<keyword evidence="3" id="KW-1185">Reference proteome</keyword>
<evidence type="ECO:0000313" key="3">
    <source>
        <dbReference type="Proteomes" id="UP001642540"/>
    </source>
</evidence>
<sequence length="72" mass="8458">HLIEENEEFLWWYNLLAVIYKHLQNVVVSLFTFLISVAFRGTVAAIWMVISGYGKMEPRCFMSCSLEELELQ</sequence>
<dbReference type="Proteomes" id="UP001642540">
    <property type="component" value="Unassembled WGS sequence"/>
</dbReference>
<evidence type="ECO:0000313" key="2">
    <source>
        <dbReference type="EMBL" id="CAL8112203.1"/>
    </source>
</evidence>
<comment type="caution">
    <text evidence="2">The sequence shown here is derived from an EMBL/GenBank/DDBJ whole genome shotgun (WGS) entry which is preliminary data.</text>
</comment>